<protein>
    <submittedName>
        <fullName evidence="1">Uncharacterized protein</fullName>
    </submittedName>
</protein>
<dbReference type="AlphaFoldDB" id="A0A486XUF5"/>
<organism evidence="1">
    <name type="scientific">Rheinheimera sp. BAL341</name>
    <dbReference type="NCBI Taxonomy" id="1708203"/>
    <lineage>
        <taxon>Bacteria</taxon>
        <taxon>Pseudomonadati</taxon>
        <taxon>Pseudomonadota</taxon>
        <taxon>Gammaproteobacteria</taxon>
        <taxon>Chromatiales</taxon>
        <taxon>Chromatiaceae</taxon>
        <taxon>Rheinheimera</taxon>
    </lineage>
</organism>
<dbReference type="EMBL" id="CAAJGR010000130">
    <property type="protein sequence ID" value="VHO05531.1"/>
    <property type="molecule type" value="Genomic_DNA"/>
</dbReference>
<proteinExistence type="predicted"/>
<reference evidence="1" key="1">
    <citation type="submission" date="2019-04" db="EMBL/GenBank/DDBJ databases">
        <authorList>
            <person name="Brambilla D."/>
        </authorList>
    </citation>
    <scope>NUCLEOTIDE SEQUENCE</scope>
    <source>
        <strain evidence="1">BAL1</strain>
    </source>
</reference>
<evidence type="ECO:0000313" key="1">
    <source>
        <dbReference type="EMBL" id="VHO05531.1"/>
    </source>
</evidence>
<accession>A0A486XUF5</accession>
<name>A0A486XUF5_9GAMM</name>
<gene>
    <name evidence="1" type="ORF">BAL341_2615</name>
</gene>
<sequence>MNQKTTNQNQSFTVDEVVSLINRPVIRHDRGDKFVPANIGLIVGVVTLNQEVEMVVKFIDRVTQLTKAEFNKNYRVIKE</sequence>